<dbReference type="PROSITE" id="PS50949">
    <property type="entry name" value="HTH_GNTR"/>
    <property type="match status" value="1"/>
</dbReference>
<dbReference type="Gene3D" id="1.20.120.530">
    <property type="entry name" value="GntR ligand-binding domain-like"/>
    <property type="match status" value="1"/>
</dbReference>
<dbReference type="InterPro" id="IPR008920">
    <property type="entry name" value="TF_FadR/GntR_C"/>
</dbReference>
<dbReference type="SMART" id="SM00895">
    <property type="entry name" value="FCD"/>
    <property type="match status" value="1"/>
</dbReference>
<evidence type="ECO:0000256" key="1">
    <source>
        <dbReference type="ARBA" id="ARBA00023015"/>
    </source>
</evidence>
<sequence>MEAKPVCRKCISDEIVSQIREMIEHGRLQPGDRLPAERKLAEQFGVSRTTVREGIKILSESGFLTSRQGAGTFVSRPDDGARGGSLIDAVLAGNHDLQDVFEVRKMLEPEIAALAARNGSPDAKTRLEAILMEQEQAIDDGESGAGIDQRFHQALAEASGNPVLREMVSALHEGFSRSRAEEVQSPQRQKASLAAHRAIVEAVRNGHAMQAERAMREHLDEVERIIFDNQRGAYSRR</sequence>
<gene>
    <name evidence="5" type="primary">lutR_2</name>
    <name evidence="5" type="ORF">BerOc1_03024</name>
</gene>
<evidence type="ECO:0000259" key="4">
    <source>
        <dbReference type="PROSITE" id="PS50949"/>
    </source>
</evidence>
<name>A0A1J5NCW9_9BACT</name>
<dbReference type="SUPFAM" id="SSF48008">
    <property type="entry name" value="GntR ligand-binding domain-like"/>
    <property type="match status" value="1"/>
</dbReference>
<dbReference type="Pfam" id="PF07729">
    <property type="entry name" value="FCD"/>
    <property type="match status" value="1"/>
</dbReference>
<dbReference type="InterPro" id="IPR036388">
    <property type="entry name" value="WH-like_DNA-bd_sf"/>
</dbReference>
<keyword evidence="1" id="KW-0805">Transcription regulation</keyword>
<dbReference type="PRINTS" id="PR00035">
    <property type="entry name" value="HTHGNTR"/>
</dbReference>
<comment type="caution">
    <text evidence="5">The sequence shown here is derived from an EMBL/GenBank/DDBJ whole genome shotgun (WGS) entry which is preliminary data.</text>
</comment>
<dbReference type="OrthoDB" id="5343675at2"/>
<accession>A0A1J5NCW9</accession>
<dbReference type="AlphaFoldDB" id="A0A1J5NCW9"/>
<protein>
    <submittedName>
        <fullName evidence="5">HTH-type transcriptional regulator LutR</fullName>
    </submittedName>
</protein>
<reference evidence="5 6" key="1">
    <citation type="submission" date="2015-09" db="EMBL/GenBank/DDBJ databases">
        <title>Genome of Desulfovibrio dechloracetivorans BerOc1, a mercury methylating strain isolated from highly hydrocarbons and metals contaminated coastal sediments.</title>
        <authorList>
            <person name="Goni Urriza M."/>
            <person name="Gassie C."/>
            <person name="Bouchez O."/>
            <person name="Klopp C."/>
            <person name="Ranchou-Peyruse A."/>
            <person name="Remy G."/>
        </authorList>
    </citation>
    <scope>NUCLEOTIDE SEQUENCE [LARGE SCALE GENOMIC DNA]</scope>
    <source>
        <strain evidence="5 6">BerOc1</strain>
    </source>
</reference>
<dbReference type="GO" id="GO:0003700">
    <property type="term" value="F:DNA-binding transcription factor activity"/>
    <property type="evidence" value="ECO:0007669"/>
    <property type="project" value="InterPro"/>
</dbReference>
<dbReference type="SMART" id="SM00345">
    <property type="entry name" value="HTH_GNTR"/>
    <property type="match status" value="1"/>
</dbReference>
<evidence type="ECO:0000256" key="2">
    <source>
        <dbReference type="ARBA" id="ARBA00023125"/>
    </source>
</evidence>
<dbReference type="EMBL" id="LKAQ01000004">
    <property type="protein sequence ID" value="OIQ51079.1"/>
    <property type="molecule type" value="Genomic_DNA"/>
</dbReference>
<evidence type="ECO:0000313" key="5">
    <source>
        <dbReference type="EMBL" id="OIQ51079.1"/>
    </source>
</evidence>
<dbReference type="GO" id="GO:0003677">
    <property type="term" value="F:DNA binding"/>
    <property type="evidence" value="ECO:0007669"/>
    <property type="project" value="UniProtKB-KW"/>
</dbReference>
<keyword evidence="2" id="KW-0238">DNA-binding</keyword>
<dbReference type="InterPro" id="IPR036390">
    <property type="entry name" value="WH_DNA-bd_sf"/>
</dbReference>
<evidence type="ECO:0000256" key="3">
    <source>
        <dbReference type="ARBA" id="ARBA00023163"/>
    </source>
</evidence>
<dbReference type="Proteomes" id="UP000181901">
    <property type="component" value="Unassembled WGS sequence"/>
</dbReference>
<keyword evidence="3" id="KW-0804">Transcription</keyword>
<dbReference type="Gene3D" id="1.10.10.10">
    <property type="entry name" value="Winged helix-like DNA-binding domain superfamily/Winged helix DNA-binding domain"/>
    <property type="match status" value="1"/>
</dbReference>
<dbReference type="SUPFAM" id="SSF46785">
    <property type="entry name" value="Winged helix' DNA-binding domain"/>
    <property type="match status" value="1"/>
</dbReference>
<dbReference type="RefSeq" id="WP_071546464.1">
    <property type="nucleotide sequence ID" value="NZ_LKAQ01000004.1"/>
</dbReference>
<dbReference type="CDD" id="cd07377">
    <property type="entry name" value="WHTH_GntR"/>
    <property type="match status" value="1"/>
</dbReference>
<keyword evidence="6" id="KW-1185">Reference proteome</keyword>
<dbReference type="Pfam" id="PF00392">
    <property type="entry name" value="GntR"/>
    <property type="match status" value="1"/>
</dbReference>
<dbReference type="PANTHER" id="PTHR43537:SF5">
    <property type="entry name" value="UXU OPERON TRANSCRIPTIONAL REGULATOR"/>
    <property type="match status" value="1"/>
</dbReference>
<organism evidence="5 6">
    <name type="scientific">Pseudodesulfovibrio hydrargyri</name>
    <dbReference type="NCBI Taxonomy" id="2125990"/>
    <lineage>
        <taxon>Bacteria</taxon>
        <taxon>Pseudomonadati</taxon>
        <taxon>Thermodesulfobacteriota</taxon>
        <taxon>Desulfovibrionia</taxon>
        <taxon>Desulfovibrionales</taxon>
        <taxon>Desulfovibrionaceae</taxon>
    </lineage>
</organism>
<evidence type="ECO:0000313" key="6">
    <source>
        <dbReference type="Proteomes" id="UP000181901"/>
    </source>
</evidence>
<dbReference type="InterPro" id="IPR000524">
    <property type="entry name" value="Tscrpt_reg_HTH_GntR"/>
</dbReference>
<feature type="domain" description="HTH gntR-type" evidence="4">
    <location>
        <begin position="9"/>
        <end position="77"/>
    </location>
</feature>
<proteinExistence type="predicted"/>
<dbReference type="InterPro" id="IPR011711">
    <property type="entry name" value="GntR_C"/>
</dbReference>
<dbReference type="PANTHER" id="PTHR43537">
    <property type="entry name" value="TRANSCRIPTIONAL REGULATOR, GNTR FAMILY"/>
    <property type="match status" value="1"/>
</dbReference>